<reference evidence="1" key="1">
    <citation type="submission" date="2022-04" db="EMBL/GenBank/DDBJ databases">
        <title>A functionally conserved STORR gene fusion in Papaver species that diverged 16.8 million years ago.</title>
        <authorList>
            <person name="Catania T."/>
        </authorList>
    </citation>
    <scope>NUCLEOTIDE SEQUENCE</scope>
    <source>
        <strain evidence="1">S-188037</strain>
    </source>
</reference>
<dbReference type="EMBL" id="JAJJMB010011511">
    <property type="protein sequence ID" value="KAI3901678.1"/>
    <property type="molecule type" value="Genomic_DNA"/>
</dbReference>
<protein>
    <submittedName>
        <fullName evidence="1">Uncharacterized protein</fullName>
    </submittedName>
</protein>
<accession>A0AAD4SEN4</accession>
<comment type="caution">
    <text evidence="1">The sequence shown here is derived from an EMBL/GenBank/DDBJ whole genome shotgun (WGS) entry which is preliminary data.</text>
</comment>
<feature type="non-terminal residue" evidence="1">
    <location>
        <position position="53"/>
    </location>
</feature>
<organism evidence="1 2">
    <name type="scientific">Papaver atlanticum</name>
    <dbReference type="NCBI Taxonomy" id="357466"/>
    <lineage>
        <taxon>Eukaryota</taxon>
        <taxon>Viridiplantae</taxon>
        <taxon>Streptophyta</taxon>
        <taxon>Embryophyta</taxon>
        <taxon>Tracheophyta</taxon>
        <taxon>Spermatophyta</taxon>
        <taxon>Magnoliopsida</taxon>
        <taxon>Ranunculales</taxon>
        <taxon>Papaveraceae</taxon>
        <taxon>Papaveroideae</taxon>
        <taxon>Papaver</taxon>
    </lineage>
</organism>
<proteinExistence type="predicted"/>
<evidence type="ECO:0000313" key="2">
    <source>
        <dbReference type="Proteomes" id="UP001202328"/>
    </source>
</evidence>
<gene>
    <name evidence="1" type="ORF">MKW98_021842</name>
</gene>
<evidence type="ECO:0000313" key="1">
    <source>
        <dbReference type="EMBL" id="KAI3901678.1"/>
    </source>
</evidence>
<keyword evidence="2" id="KW-1185">Reference proteome</keyword>
<sequence length="53" mass="6069">FITHDLEEARSGGEHKSFISAYTMPHPFFKTVSGLVWTTKGLNMRNKSRRLST</sequence>
<dbReference type="AlphaFoldDB" id="A0AAD4SEN4"/>
<dbReference type="Proteomes" id="UP001202328">
    <property type="component" value="Unassembled WGS sequence"/>
</dbReference>
<name>A0AAD4SEN4_9MAGN</name>